<feature type="region of interest" description="Disordered" evidence="1">
    <location>
        <begin position="1"/>
        <end position="99"/>
    </location>
</feature>
<dbReference type="InterPro" id="IPR029063">
    <property type="entry name" value="SAM-dependent_MTases_sf"/>
</dbReference>
<dbReference type="EMBL" id="CP088295">
    <property type="protein sequence ID" value="UUY04779.1"/>
    <property type="molecule type" value="Genomic_DNA"/>
</dbReference>
<feature type="compositionally biased region" description="Low complexity" evidence="1">
    <location>
        <begin position="65"/>
        <end position="99"/>
    </location>
</feature>
<organism evidence="2 3">
    <name type="scientific">Svornostia abyssi</name>
    <dbReference type="NCBI Taxonomy" id="2898438"/>
    <lineage>
        <taxon>Bacteria</taxon>
        <taxon>Bacillati</taxon>
        <taxon>Actinomycetota</taxon>
        <taxon>Thermoleophilia</taxon>
        <taxon>Solirubrobacterales</taxon>
        <taxon>Baekduiaceae</taxon>
        <taxon>Svornostia</taxon>
    </lineage>
</organism>
<name>A0ABY5PJB6_9ACTN</name>
<evidence type="ECO:0000256" key="1">
    <source>
        <dbReference type="SAM" id="MobiDB-lite"/>
    </source>
</evidence>
<proteinExistence type="predicted"/>
<evidence type="ECO:0000313" key="2">
    <source>
        <dbReference type="EMBL" id="UUY04779.1"/>
    </source>
</evidence>
<dbReference type="GO" id="GO:0008168">
    <property type="term" value="F:methyltransferase activity"/>
    <property type="evidence" value="ECO:0007669"/>
    <property type="project" value="UniProtKB-KW"/>
</dbReference>
<keyword evidence="3" id="KW-1185">Reference proteome</keyword>
<dbReference type="PANTHER" id="PTHR43861">
    <property type="entry name" value="TRANS-ACONITATE 2-METHYLTRANSFERASE-RELATED"/>
    <property type="match status" value="1"/>
</dbReference>
<dbReference type="CDD" id="cd02440">
    <property type="entry name" value="AdoMet_MTases"/>
    <property type="match status" value="1"/>
</dbReference>
<feature type="compositionally biased region" description="Low complexity" evidence="1">
    <location>
        <begin position="15"/>
        <end position="56"/>
    </location>
</feature>
<dbReference type="SUPFAM" id="SSF53335">
    <property type="entry name" value="S-adenosyl-L-methionine-dependent methyltransferases"/>
    <property type="match status" value="1"/>
</dbReference>
<dbReference type="Pfam" id="PF13489">
    <property type="entry name" value="Methyltransf_23"/>
    <property type="match status" value="1"/>
</dbReference>
<gene>
    <name evidence="2" type="ORF">LRS13_04410</name>
</gene>
<keyword evidence="2" id="KW-0808">Transferase</keyword>
<protein>
    <submittedName>
        <fullName evidence="2">Class I SAM-dependent methyltransferase</fullName>
    </submittedName>
</protein>
<accession>A0ABY5PJB6</accession>
<dbReference type="GO" id="GO:0032259">
    <property type="term" value="P:methylation"/>
    <property type="evidence" value="ECO:0007669"/>
    <property type="project" value="UniProtKB-KW"/>
</dbReference>
<evidence type="ECO:0000313" key="3">
    <source>
        <dbReference type="Proteomes" id="UP001058860"/>
    </source>
</evidence>
<sequence>MRPAVASSWPSSRWRTATPAPARAAPPRTGAPTPPTTAATPAPTSCSARSGRAGASRPRRRPSRRQAAGPACATAARPTATSSSPAPRSGSSSRRAPAGCSTWAAAPGALGAALKAERPGLEVFGLEGFPEAAERARERLDGVFCLDLDALDALPDDLGTFDAIIFGDVLEHLRDPARLLRTLRGALTEDGVIVCSIPNVKHWTVVMPLLVHDRWEYQDAGLLDRTHVHFFTLEEIDLMLRECGFAPQHVGVNDHSPLPAELMPLVDLVAAFGADRDEAAARLGAYQYLVVAGRA</sequence>
<reference evidence="3" key="1">
    <citation type="submission" date="2021-11" db="EMBL/GenBank/DDBJ databases">
        <title>Cultivation dependent microbiological survey of springs from the worlds oldest radium mine currently devoted to the extraction of radon-saturated water.</title>
        <authorList>
            <person name="Kapinusova G."/>
            <person name="Smrhova T."/>
            <person name="Strejcek M."/>
            <person name="Suman J."/>
            <person name="Jani K."/>
            <person name="Pajer P."/>
            <person name="Uhlik O."/>
        </authorList>
    </citation>
    <scope>NUCLEOTIDE SEQUENCE [LARGE SCALE GENOMIC DNA]</scope>
    <source>
        <strain evidence="3">J379</strain>
    </source>
</reference>
<keyword evidence="2" id="KW-0489">Methyltransferase</keyword>
<dbReference type="Proteomes" id="UP001058860">
    <property type="component" value="Chromosome"/>
</dbReference>
<dbReference type="Gene3D" id="3.40.50.150">
    <property type="entry name" value="Vaccinia Virus protein VP39"/>
    <property type="match status" value="1"/>
</dbReference>